<evidence type="ECO:0000313" key="2">
    <source>
        <dbReference type="EMBL" id="KAJ8541934.1"/>
    </source>
</evidence>
<evidence type="ECO:0000256" key="1">
    <source>
        <dbReference type="SAM" id="MobiDB-lite"/>
    </source>
</evidence>
<dbReference type="AlphaFoldDB" id="A0A9Q1LR85"/>
<sequence>MVSEVGPTFVGGRTKHFFSVDFDHLSIPELIDIAKEFEVNKLRTTYIAPKGGDLIKIAKDRDLLDLGVLLNDGRQYLEIPSSPNSFKVSEENRREEDATSGDFQANNTIDDVDNSNSSSDEELVNESDSELFDDYESDGHEELRVVVREGLREYKKNKVVRAAAKEKVDGFLGEAGVDEGYEDIDREIKSEG</sequence>
<dbReference type="Proteomes" id="UP001152561">
    <property type="component" value="Unassembled WGS sequence"/>
</dbReference>
<dbReference type="EMBL" id="JAJAGQ010000015">
    <property type="protein sequence ID" value="KAJ8541934.1"/>
    <property type="molecule type" value="Genomic_DNA"/>
</dbReference>
<keyword evidence="3" id="KW-1185">Reference proteome</keyword>
<dbReference type="OrthoDB" id="1328712at2759"/>
<accession>A0A9Q1LR85</accession>
<name>A0A9Q1LR85_9SOLA</name>
<protein>
    <submittedName>
        <fullName evidence="2">Uncharacterized protein</fullName>
    </submittedName>
</protein>
<feature type="compositionally biased region" description="Basic and acidic residues" evidence="1">
    <location>
        <begin position="88"/>
        <end position="97"/>
    </location>
</feature>
<feature type="region of interest" description="Disordered" evidence="1">
    <location>
        <begin position="81"/>
        <end position="135"/>
    </location>
</feature>
<proteinExistence type="predicted"/>
<comment type="caution">
    <text evidence="2">The sequence shown here is derived from an EMBL/GenBank/DDBJ whole genome shotgun (WGS) entry which is preliminary data.</text>
</comment>
<gene>
    <name evidence="2" type="ORF">K7X08_016800</name>
</gene>
<reference evidence="3" key="1">
    <citation type="journal article" date="2023" name="Proc. Natl. Acad. Sci. U.S.A.">
        <title>Genomic and structural basis for evolution of tropane alkaloid biosynthesis.</title>
        <authorList>
            <person name="Wanga Y.-J."/>
            <person name="Taina T."/>
            <person name="Yua J.-Y."/>
            <person name="Lia J."/>
            <person name="Xua B."/>
            <person name="Chenc J."/>
            <person name="D'Auriad J.C."/>
            <person name="Huanga J.-P."/>
            <person name="Huanga S.-X."/>
        </authorList>
    </citation>
    <scope>NUCLEOTIDE SEQUENCE [LARGE SCALE GENOMIC DNA]</scope>
    <source>
        <strain evidence="3">cv. KIB-2019</strain>
    </source>
</reference>
<evidence type="ECO:0000313" key="3">
    <source>
        <dbReference type="Proteomes" id="UP001152561"/>
    </source>
</evidence>
<feature type="compositionally biased region" description="Acidic residues" evidence="1">
    <location>
        <begin position="119"/>
        <end position="135"/>
    </location>
</feature>
<organism evidence="2 3">
    <name type="scientific">Anisodus acutangulus</name>
    <dbReference type="NCBI Taxonomy" id="402998"/>
    <lineage>
        <taxon>Eukaryota</taxon>
        <taxon>Viridiplantae</taxon>
        <taxon>Streptophyta</taxon>
        <taxon>Embryophyta</taxon>
        <taxon>Tracheophyta</taxon>
        <taxon>Spermatophyta</taxon>
        <taxon>Magnoliopsida</taxon>
        <taxon>eudicotyledons</taxon>
        <taxon>Gunneridae</taxon>
        <taxon>Pentapetalae</taxon>
        <taxon>asterids</taxon>
        <taxon>lamiids</taxon>
        <taxon>Solanales</taxon>
        <taxon>Solanaceae</taxon>
        <taxon>Solanoideae</taxon>
        <taxon>Hyoscyameae</taxon>
        <taxon>Anisodus</taxon>
    </lineage>
</organism>